<feature type="repeat" description="TPR" evidence="3">
    <location>
        <begin position="7"/>
        <end position="40"/>
    </location>
</feature>
<evidence type="ECO:0000256" key="2">
    <source>
        <dbReference type="ARBA" id="ARBA00022803"/>
    </source>
</evidence>
<protein>
    <submittedName>
        <fullName evidence="4">Tetratricopeptide repeat protein</fullName>
    </submittedName>
</protein>
<gene>
    <name evidence="4" type="ORF">IAC10_03690</name>
</gene>
<organism evidence="4 5">
    <name type="scientific">Candidatus Scatousia excrementigallinarum</name>
    <dbReference type="NCBI Taxonomy" id="2840935"/>
    <lineage>
        <taxon>Bacteria</taxon>
        <taxon>Candidatus Scatousia</taxon>
    </lineage>
</organism>
<dbReference type="SUPFAM" id="SSF48452">
    <property type="entry name" value="TPR-like"/>
    <property type="match status" value="1"/>
</dbReference>
<comment type="caution">
    <text evidence="4">The sequence shown here is derived from an EMBL/GenBank/DDBJ whole genome shotgun (WGS) entry which is preliminary data.</text>
</comment>
<accession>A0A9D1JMB2</accession>
<dbReference type="InterPro" id="IPR050498">
    <property type="entry name" value="Ycf3"/>
</dbReference>
<name>A0A9D1JMB2_9BACT</name>
<dbReference type="InterPro" id="IPR019734">
    <property type="entry name" value="TPR_rpt"/>
</dbReference>
<evidence type="ECO:0000313" key="4">
    <source>
        <dbReference type="EMBL" id="HIS35718.1"/>
    </source>
</evidence>
<keyword evidence="2 3" id="KW-0802">TPR repeat</keyword>
<evidence type="ECO:0000313" key="5">
    <source>
        <dbReference type="Proteomes" id="UP000823928"/>
    </source>
</evidence>
<dbReference type="SMART" id="SM00028">
    <property type="entry name" value="TPR"/>
    <property type="match status" value="4"/>
</dbReference>
<dbReference type="Pfam" id="PF00515">
    <property type="entry name" value="TPR_1"/>
    <property type="match status" value="3"/>
</dbReference>
<sequence>MADEKDYKYYTNLGIEQTNLQKFDEALEALDKAIELNPNSPLAYFSKAIVFHNLNQLQAAYENYSKAIELNPGMIDAYYNRAQAILAYDDPNEDELREALADLKKATELDKKFVDAYYYMAVVLKKLGCYKEAVKSLDKVLELEPQAVYSKALKKLILQKYLK</sequence>
<keyword evidence="1" id="KW-0677">Repeat</keyword>
<dbReference type="PANTHER" id="PTHR44858:SF1">
    <property type="entry name" value="UDP-N-ACETYLGLUCOSAMINE--PEPTIDE N-ACETYLGLUCOSAMINYLTRANSFERASE SPINDLY-RELATED"/>
    <property type="match status" value="1"/>
</dbReference>
<dbReference type="AlphaFoldDB" id="A0A9D1JMB2"/>
<proteinExistence type="predicted"/>
<dbReference type="InterPro" id="IPR011990">
    <property type="entry name" value="TPR-like_helical_dom_sf"/>
</dbReference>
<dbReference type="PANTHER" id="PTHR44858">
    <property type="entry name" value="TETRATRICOPEPTIDE REPEAT PROTEIN 6"/>
    <property type="match status" value="1"/>
</dbReference>
<feature type="repeat" description="TPR" evidence="3">
    <location>
        <begin position="41"/>
        <end position="74"/>
    </location>
</feature>
<evidence type="ECO:0000256" key="1">
    <source>
        <dbReference type="ARBA" id="ARBA00022737"/>
    </source>
</evidence>
<reference evidence="4" key="2">
    <citation type="journal article" date="2021" name="PeerJ">
        <title>Extensive microbial diversity within the chicken gut microbiome revealed by metagenomics and culture.</title>
        <authorList>
            <person name="Gilroy R."/>
            <person name="Ravi A."/>
            <person name="Getino M."/>
            <person name="Pursley I."/>
            <person name="Horton D.L."/>
            <person name="Alikhan N.F."/>
            <person name="Baker D."/>
            <person name="Gharbi K."/>
            <person name="Hall N."/>
            <person name="Watson M."/>
            <person name="Adriaenssens E.M."/>
            <person name="Foster-Nyarko E."/>
            <person name="Jarju S."/>
            <person name="Secka A."/>
            <person name="Antonio M."/>
            <person name="Oren A."/>
            <person name="Chaudhuri R.R."/>
            <person name="La Ragione R."/>
            <person name="Hildebrand F."/>
            <person name="Pallen M.J."/>
        </authorList>
    </citation>
    <scope>NUCLEOTIDE SEQUENCE</scope>
    <source>
        <strain evidence="4">6276</strain>
    </source>
</reference>
<dbReference type="PROSITE" id="PS50293">
    <property type="entry name" value="TPR_REGION"/>
    <property type="match status" value="2"/>
</dbReference>
<feature type="repeat" description="TPR" evidence="3">
    <location>
        <begin position="114"/>
        <end position="147"/>
    </location>
</feature>
<dbReference type="PROSITE" id="PS50005">
    <property type="entry name" value="TPR"/>
    <property type="match status" value="3"/>
</dbReference>
<dbReference type="Gene3D" id="1.25.40.10">
    <property type="entry name" value="Tetratricopeptide repeat domain"/>
    <property type="match status" value="2"/>
</dbReference>
<reference evidence="4" key="1">
    <citation type="submission" date="2020-10" db="EMBL/GenBank/DDBJ databases">
        <authorList>
            <person name="Gilroy R."/>
        </authorList>
    </citation>
    <scope>NUCLEOTIDE SEQUENCE</scope>
    <source>
        <strain evidence="4">6276</strain>
    </source>
</reference>
<dbReference type="Proteomes" id="UP000823928">
    <property type="component" value="Unassembled WGS sequence"/>
</dbReference>
<evidence type="ECO:0000256" key="3">
    <source>
        <dbReference type="PROSITE-ProRule" id="PRU00339"/>
    </source>
</evidence>
<dbReference type="EMBL" id="DVIU01000079">
    <property type="protein sequence ID" value="HIS35718.1"/>
    <property type="molecule type" value="Genomic_DNA"/>
</dbReference>